<reference evidence="3" key="1">
    <citation type="submission" date="2021-10" db="EMBL/GenBank/DDBJ databases">
        <title>De novo Genome Assembly of Clathrus columnatus (Basidiomycota, Fungi) Using Illumina and Nanopore Sequence Data.</title>
        <authorList>
            <person name="Ogiso-Tanaka E."/>
            <person name="Itagaki H."/>
            <person name="Hosoya T."/>
            <person name="Hosaka K."/>
        </authorList>
    </citation>
    <scope>NUCLEOTIDE SEQUENCE</scope>
    <source>
        <strain evidence="3">MO-923</strain>
    </source>
</reference>
<dbReference type="AlphaFoldDB" id="A0AAV5A566"/>
<evidence type="ECO:0000256" key="2">
    <source>
        <dbReference type="SAM" id="Phobius"/>
    </source>
</evidence>
<proteinExistence type="predicted"/>
<feature type="transmembrane region" description="Helical" evidence="2">
    <location>
        <begin position="27"/>
        <end position="48"/>
    </location>
</feature>
<dbReference type="Proteomes" id="UP001050691">
    <property type="component" value="Unassembled WGS sequence"/>
</dbReference>
<gene>
    <name evidence="3" type="ORF">Clacol_002105</name>
</gene>
<sequence>MTIALVLTFLTALVVQIYDLIVLLSIINGVSTILTDVLAFIAVLRQVLGIWKLKQSLSLQSNEDLVTLLLRQVTDHLDLTKLAEPMVLSSLRQEHLSTWFLIRTEISTLLICEFTLDLRRRNAKSPASNQSASPLPALLFRANPTQGVRSVLGRMHESIILEMGESKDFVDVPVDGPISVQTQGHDSQISPVLGATTESTPNFCNSND</sequence>
<keyword evidence="2" id="KW-1133">Transmembrane helix</keyword>
<organism evidence="3 4">
    <name type="scientific">Clathrus columnatus</name>
    <dbReference type="NCBI Taxonomy" id="1419009"/>
    <lineage>
        <taxon>Eukaryota</taxon>
        <taxon>Fungi</taxon>
        <taxon>Dikarya</taxon>
        <taxon>Basidiomycota</taxon>
        <taxon>Agaricomycotina</taxon>
        <taxon>Agaricomycetes</taxon>
        <taxon>Phallomycetidae</taxon>
        <taxon>Phallales</taxon>
        <taxon>Clathraceae</taxon>
        <taxon>Clathrus</taxon>
    </lineage>
</organism>
<evidence type="ECO:0000313" key="3">
    <source>
        <dbReference type="EMBL" id="GJJ07899.1"/>
    </source>
</evidence>
<keyword evidence="2" id="KW-0812">Transmembrane</keyword>
<dbReference type="EMBL" id="BPWL01000002">
    <property type="protein sequence ID" value="GJJ07899.1"/>
    <property type="molecule type" value="Genomic_DNA"/>
</dbReference>
<evidence type="ECO:0000313" key="4">
    <source>
        <dbReference type="Proteomes" id="UP001050691"/>
    </source>
</evidence>
<accession>A0AAV5A566</accession>
<comment type="caution">
    <text evidence="3">The sequence shown here is derived from an EMBL/GenBank/DDBJ whole genome shotgun (WGS) entry which is preliminary data.</text>
</comment>
<keyword evidence="4" id="KW-1185">Reference proteome</keyword>
<name>A0AAV5A566_9AGAM</name>
<protein>
    <submittedName>
        <fullName evidence="3">Uncharacterized protein</fullName>
    </submittedName>
</protein>
<evidence type="ECO:0000256" key="1">
    <source>
        <dbReference type="SAM" id="MobiDB-lite"/>
    </source>
</evidence>
<keyword evidence="2" id="KW-0472">Membrane</keyword>
<feature type="region of interest" description="Disordered" evidence="1">
    <location>
        <begin position="179"/>
        <end position="208"/>
    </location>
</feature>